<keyword evidence="8" id="KW-0862">Zinc</keyword>
<gene>
    <name evidence="12" type="ORF">SK128_007072</name>
</gene>
<comment type="similarity">
    <text evidence="2 10">Belongs to the peptidase M14 family.</text>
</comment>
<dbReference type="GO" id="GO:0004181">
    <property type="term" value="F:metallocarboxypeptidase activity"/>
    <property type="evidence" value="ECO:0007669"/>
    <property type="project" value="InterPro"/>
</dbReference>
<keyword evidence="7" id="KW-0378">Hydrolase</keyword>
<comment type="caution">
    <text evidence="12">The sequence shown here is derived from an EMBL/GenBank/DDBJ whole genome shotgun (WGS) entry which is preliminary data.</text>
</comment>
<dbReference type="SUPFAM" id="SSF53187">
    <property type="entry name" value="Zn-dependent exopeptidases"/>
    <property type="match status" value="1"/>
</dbReference>
<evidence type="ECO:0000259" key="11">
    <source>
        <dbReference type="PROSITE" id="PS52035"/>
    </source>
</evidence>
<protein>
    <recommendedName>
        <fullName evidence="11">Peptidase M14 domain-containing protein</fullName>
    </recommendedName>
</protein>
<evidence type="ECO:0000313" key="12">
    <source>
        <dbReference type="EMBL" id="KAK7075096.1"/>
    </source>
</evidence>
<dbReference type="PANTHER" id="PTHR11705">
    <property type="entry name" value="PROTEASE FAMILY M14 CARBOXYPEPTIDASE A,B"/>
    <property type="match status" value="1"/>
</dbReference>
<dbReference type="PANTHER" id="PTHR11705:SF91">
    <property type="entry name" value="FI01817P-RELATED"/>
    <property type="match status" value="1"/>
</dbReference>
<evidence type="ECO:0000256" key="3">
    <source>
        <dbReference type="ARBA" id="ARBA00022645"/>
    </source>
</evidence>
<evidence type="ECO:0000256" key="9">
    <source>
        <dbReference type="ARBA" id="ARBA00023049"/>
    </source>
</evidence>
<organism evidence="12 13">
    <name type="scientific">Halocaridina rubra</name>
    <name type="common">Hawaiian red shrimp</name>
    <dbReference type="NCBI Taxonomy" id="373956"/>
    <lineage>
        <taxon>Eukaryota</taxon>
        <taxon>Metazoa</taxon>
        <taxon>Ecdysozoa</taxon>
        <taxon>Arthropoda</taxon>
        <taxon>Crustacea</taxon>
        <taxon>Multicrustacea</taxon>
        <taxon>Malacostraca</taxon>
        <taxon>Eumalacostraca</taxon>
        <taxon>Eucarida</taxon>
        <taxon>Decapoda</taxon>
        <taxon>Pleocyemata</taxon>
        <taxon>Caridea</taxon>
        <taxon>Atyoidea</taxon>
        <taxon>Atyidae</taxon>
        <taxon>Halocaridina</taxon>
    </lineage>
</organism>
<keyword evidence="5" id="KW-0479">Metal-binding</keyword>
<feature type="active site" description="Proton donor/acceptor" evidence="10">
    <location>
        <position position="240"/>
    </location>
</feature>
<evidence type="ECO:0000256" key="4">
    <source>
        <dbReference type="ARBA" id="ARBA00022670"/>
    </source>
</evidence>
<accession>A0AAN8ZZY8</accession>
<keyword evidence="4" id="KW-0645">Protease</keyword>
<dbReference type="Gene3D" id="3.40.630.10">
    <property type="entry name" value="Zn peptidases"/>
    <property type="match status" value="1"/>
</dbReference>
<evidence type="ECO:0000256" key="7">
    <source>
        <dbReference type="ARBA" id="ARBA00022801"/>
    </source>
</evidence>
<keyword evidence="13" id="KW-1185">Reference proteome</keyword>
<proteinExistence type="inferred from homology"/>
<keyword evidence="6" id="KW-0732">Signal</keyword>
<feature type="domain" description="Peptidase M14" evidence="11">
    <location>
        <begin position="1"/>
        <end position="274"/>
    </location>
</feature>
<dbReference type="GO" id="GO:0006508">
    <property type="term" value="P:proteolysis"/>
    <property type="evidence" value="ECO:0007669"/>
    <property type="project" value="UniProtKB-KW"/>
</dbReference>
<dbReference type="GO" id="GO:0008270">
    <property type="term" value="F:zinc ion binding"/>
    <property type="evidence" value="ECO:0007669"/>
    <property type="project" value="InterPro"/>
</dbReference>
<keyword evidence="9" id="KW-0482">Metalloprotease</keyword>
<dbReference type="SMART" id="SM00631">
    <property type="entry name" value="Zn_pept"/>
    <property type="match status" value="1"/>
</dbReference>
<evidence type="ECO:0000313" key="13">
    <source>
        <dbReference type="Proteomes" id="UP001381693"/>
    </source>
</evidence>
<dbReference type="Proteomes" id="UP001381693">
    <property type="component" value="Unassembled WGS sequence"/>
</dbReference>
<sequence>MTESDELTTTPRTTLQHSLPSLVTKLSYKNTDYLGIHAREWISPAVTTYLMHQVATNPNWRNLLDSTEWYFVPVANPDGYQYTFTSSRARLWRKNRRDNGGIITRCKGVDLNRNWNLKWGVGASSNPCSEIYKGIEAFSEPETYGLQRVMKSIGDIDLFITFHSFGQTVLYPWGWTNEAPSNVKQLKSLAKIFSNTVREQSGGRIDYEVGGSGPLYGLASGATDDWAYGILGVPFSYTIELPDKGNYAFLLPESEISNTVTDTAEGVYCMVSSLSGKGRCSRRRARRMNFNPHFRA</sequence>
<evidence type="ECO:0000256" key="1">
    <source>
        <dbReference type="ARBA" id="ARBA00001947"/>
    </source>
</evidence>
<dbReference type="InterPro" id="IPR000834">
    <property type="entry name" value="Peptidase_M14"/>
</dbReference>
<keyword evidence="3" id="KW-0121">Carboxypeptidase</keyword>
<dbReference type="PROSITE" id="PS52035">
    <property type="entry name" value="PEPTIDASE_M14"/>
    <property type="match status" value="1"/>
</dbReference>
<dbReference type="EMBL" id="JAXCGZ010011367">
    <property type="protein sequence ID" value="KAK7075096.1"/>
    <property type="molecule type" value="Genomic_DNA"/>
</dbReference>
<evidence type="ECO:0000256" key="2">
    <source>
        <dbReference type="ARBA" id="ARBA00005988"/>
    </source>
</evidence>
<dbReference type="FunFam" id="3.40.630.10:FF:000084">
    <property type="entry name" value="Carboxypeptidase B2"/>
    <property type="match status" value="1"/>
</dbReference>
<evidence type="ECO:0000256" key="8">
    <source>
        <dbReference type="ARBA" id="ARBA00022833"/>
    </source>
</evidence>
<evidence type="ECO:0000256" key="5">
    <source>
        <dbReference type="ARBA" id="ARBA00022723"/>
    </source>
</evidence>
<reference evidence="12 13" key="1">
    <citation type="submission" date="2023-11" db="EMBL/GenBank/DDBJ databases">
        <title>Halocaridina rubra genome assembly.</title>
        <authorList>
            <person name="Smith C."/>
        </authorList>
    </citation>
    <scope>NUCLEOTIDE SEQUENCE [LARGE SCALE GENOMIC DNA]</scope>
    <source>
        <strain evidence="12">EP-1</strain>
        <tissue evidence="12">Whole</tissue>
    </source>
</reference>
<dbReference type="GO" id="GO:0005615">
    <property type="term" value="C:extracellular space"/>
    <property type="evidence" value="ECO:0007669"/>
    <property type="project" value="TreeGrafter"/>
</dbReference>
<dbReference type="AlphaFoldDB" id="A0AAN8ZZY8"/>
<evidence type="ECO:0000256" key="10">
    <source>
        <dbReference type="PROSITE-ProRule" id="PRU01379"/>
    </source>
</evidence>
<dbReference type="Pfam" id="PF00246">
    <property type="entry name" value="Peptidase_M14"/>
    <property type="match status" value="1"/>
</dbReference>
<evidence type="ECO:0000256" key="6">
    <source>
        <dbReference type="ARBA" id="ARBA00022729"/>
    </source>
</evidence>
<name>A0AAN8ZZY8_HALRR</name>
<comment type="cofactor">
    <cofactor evidence="1">
        <name>Zn(2+)</name>
        <dbReference type="ChEBI" id="CHEBI:29105"/>
    </cofactor>
</comment>